<evidence type="ECO:0000256" key="4">
    <source>
        <dbReference type="ARBA" id="ARBA00022741"/>
    </source>
</evidence>
<keyword evidence="6 10" id="KW-0067">ATP-binding</keyword>
<comment type="cofactor">
    <cofactor evidence="10">
        <name>Zn(2+)</name>
        <dbReference type="ChEBI" id="CHEBI:29105"/>
    </cofactor>
    <text evidence="10">Binds 1 zinc ion per subunit.</text>
</comment>
<dbReference type="Gene3D" id="3.40.50.620">
    <property type="entry name" value="HUPs"/>
    <property type="match status" value="1"/>
</dbReference>
<dbReference type="EMBL" id="LCAU01000034">
    <property type="protein sequence ID" value="KKR96241.1"/>
    <property type="molecule type" value="Genomic_DNA"/>
</dbReference>
<feature type="binding site" evidence="10">
    <location>
        <position position="210"/>
    </location>
    <ligand>
        <name>Zn(2+)</name>
        <dbReference type="ChEBI" id="CHEBI:29105"/>
    </ligand>
</feature>
<sequence>MATRVIIMSKKAVVLLSGGIDSATTLAIAGTEGYELYALSINYGQRHLLEIECARKIASFYNVKEHKIFNVDLRGIGGSALTSDIEVPKDRDREDITHGIPVTYVPARNTIFLAISLSWAEVIGADTIFFGANILDYSGYPDCRPEFIHAFEIMANLATRAGVEGENRFTIKTPLIAMTKAEIIKKGVELGVDFSMTHSCYDPTKDGIACGRCDSCILRTRGFAEAGLNDPIKY</sequence>
<evidence type="ECO:0000313" key="11">
    <source>
        <dbReference type="EMBL" id="KKR96241.1"/>
    </source>
</evidence>
<evidence type="ECO:0000256" key="5">
    <source>
        <dbReference type="ARBA" id="ARBA00022833"/>
    </source>
</evidence>
<dbReference type="CDD" id="cd01995">
    <property type="entry name" value="QueC-like"/>
    <property type="match status" value="1"/>
</dbReference>
<evidence type="ECO:0000256" key="9">
    <source>
        <dbReference type="ARBA" id="ARBA00047890"/>
    </source>
</evidence>
<evidence type="ECO:0000256" key="3">
    <source>
        <dbReference type="ARBA" id="ARBA00022723"/>
    </source>
</evidence>
<keyword evidence="4 10" id="KW-0547">Nucleotide-binding</keyword>
<keyword evidence="10" id="KW-0671">Queuosine biosynthesis</keyword>
<dbReference type="GO" id="GO:0008616">
    <property type="term" value="P:tRNA queuosine(34) biosynthetic process"/>
    <property type="evidence" value="ECO:0007669"/>
    <property type="project" value="UniProtKB-UniRule"/>
</dbReference>
<evidence type="ECO:0000256" key="2">
    <source>
        <dbReference type="ARBA" id="ARBA00022598"/>
    </source>
</evidence>
<protein>
    <recommendedName>
        <fullName evidence="8 10">7-cyano-7-deazaguanine synthase</fullName>
        <ecNumber evidence="8 10">6.3.4.20</ecNumber>
    </recommendedName>
    <alternativeName>
        <fullName evidence="10">7-cyano-7-carbaguanine synthase</fullName>
    </alternativeName>
    <alternativeName>
        <fullName evidence="10">PreQ(0) synthase</fullName>
    </alternativeName>
    <alternativeName>
        <fullName evidence="10">Queuosine biosynthesis protein QueC</fullName>
    </alternativeName>
</protein>
<comment type="caution">
    <text evidence="11">The sequence shown here is derived from an EMBL/GenBank/DDBJ whole genome shotgun (WGS) entry which is preliminary data.</text>
</comment>
<dbReference type="SUPFAM" id="SSF52402">
    <property type="entry name" value="Adenine nucleotide alpha hydrolases-like"/>
    <property type="match status" value="1"/>
</dbReference>
<comment type="catalytic activity">
    <reaction evidence="9 10">
        <text>7-carboxy-7-carbaguanine + NH4(+) + 2 ATP = 7-cyano-7-carbaguanine + 2 AMP + 2 diphosphate + 2 H(+)</text>
        <dbReference type="Rhea" id="RHEA:27982"/>
        <dbReference type="ChEBI" id="CHEBI:15378"/>
        <dbReference type="ChEBI" id="CHEBI:28938"/>
        <dbReference type="ChEBI" id="CHEBI:30616"/>
        <dbReference type="ChEBI" id="CHEBI:33019"/>
        <dbReference type="ChEBI" id="CHEBI:45075"/>
        <dbReference type="ChEBI" id="CHEBI:61036"/>
        <dbReference type="ChEBI" id="CHEBI:456215"/>
        <dbReference type="EC" id="6.3.4.20"/>
    </reaction>
</comment>
<dbReference type="UniPathway" id="UPA00391"/>
<dbReference type="GO" id="GO:0016879">
    <property type="term" value="F:ligase activity, forming carbon-nitrogen bonds"/>
    <property type="evidence" value="ECO:0007669"/>
    <property type="project" value="UniProtKB-UniRule"/>
</dbReference>
<evidence type="ECO:0000256" key="8">
    <source>
        <dbReference type="ARBA" id="ARBA00039149"/>
    </source>
</evidence>
<evidence type="ECO:0000256" key="7">
    <source>
        <dbReference type="ARBA" id="ARBA00037993"/>
    </source>
</evidence>
<keyword evidence="3 10" id="KW-0479">Metal-binding</keyword>
<dbReference type="Proteomes" id="UP000034746">
    <property type="component" value="Unassembled WGS sequence"/>
</dbReference>
<dbReference type="InterPro" id="IPR014729">
    <property type="entry name" value="Rossmann-like_a/b/a_fold"/>
</dbReference>
<keyword evidence="5 10" id="KW-0862">Zinc</keyword>
<evidence type="ECO:0000256" key="6">
    <source>
        <dbReference type="ARBA" id="ARBA00022840"/>
    </source>
</evidence>
<evidence type="ECO:0000313" key="12">
    <source>
        <dbReference type="Proteomes" id="UP000034746"/>
    </source>
</evidence>
<feature type="binding site" evidence="10">
    <location>
        <position position="216"/>
    </location>
    <ligand>
        <name>Zn(2+)</name>
        <dbReference type="ChEBI" id="CHEBI:29105"/>
    </ligand>
</feature>
<feature type="binding site" evidence="10">
    <location>
        <begin position="16"/>
        <end position="26"/>
    </location>
    <ligand>
        <name>ATP</name>
        <dbReference type="ChEBI" id="CHEBI:30616"/>
    </ligand>
</feature>
<accession>A0A0G0V986</accession>
<dbReference type="PANTHER" id="PTHR42914:SF1">
    <property type="entry name" value="7-CYANO-7-DEAZAGUANINE SYNTHASE"/>
    <property type="match status" value="1"/>
</dbReference>
<feature type="binding site" evidence="10">
    <location>
        <position position="200"/>
    </location>
    <ligand>
        <name>Zn(2+)</name>
        <dbReference type="ChEBI" id="CHEBI:29105"/>
    </ligand>
</feature>
<dbReference type="GO" id="GO:0005524">
    <property type="term" value="F:ATP binding"/>
    <property type="evidence" value="ECO:0007669"/>
    <property type="project" value="UniProtKB-UniRule"/>
</dbReference>
<organism evidence="11 12">
    <name type="scientific">Candidatus Uhrbacteria bacterium GW2011_GWF2_41_16</name>
    <dbReference type="NCBI Taxonomy" id="1618997"/>
    <lineage>
        <taxon>Bacteria</taxon>
        <taxon>Candidatus Uhriibacteriota</taxon>
    </lineage>
</organism>
<dbReference type="HAMAP" id="MF_01633">
    <property type="entry name" value="QueC"/>
    <property type="match status" value="1"/>
</dbReference>
<comment type="pathway">
    <text evidence="1 10">Purine metabolism; 7-cyano-7-deazaguanine biosynthesis.</text>
</comment>
<comment type="similarity">
    <text evidence="7 10">Belongs to the QueC family.</text>
</comment>
<name>A0A0G0V986_9BACT</name>
<comment type="function">
    <text evidence="10">Catalyzes the ATP-dependent conversion of 7-carboxy-7-deazaguanine (CDG) to 7-cyano-7-deazaguanine (preQ(0)).</text>
</comment>
<dbReference type="GO" id="GO:0008270">
    <property type="term" value="F:zinc ion binding"/>
    <property type="evidence" value="ECO:0007669"/>
    <property type="project" value="UniProtKB-UniRule"/>
</dbReference>
<evidence type="ECO:0000256" key="1">
    <source>
        <dbReference type="ARBA" id="ARBA00005061"/>
    </source>
</evidence>
<evidence type="ECO:0000256" key="10">
    <source>
        <dbReference type="HAMAP-Rule" id="MF_01633"/>
    </source>
</evidence>
<dbReference type="AlphaFoldDB" id="A0A0G0V986"/>
<gene>
    <name evidence="10" type="primary">queC</name>
    <name evidence="11" type="ORF">UU48_C0034G0003</name>
</gene>
<dbReference type="EC" id="6.3.4.20" evidence="8 10"/>
<reference evidence="11 12" key="1">
    <citation type="journal article" date="2015" name="Nature">
        <title>rRNA introns, odd ribosomes, and small enigmatic genomes across a large radiation of phyla.</title>
        <authorList>
            <person name="Brown C.T."/>
            <person name="Hug L.A."/>
            <person name="Thomas B.C."/>
            <person name="Sharon I."/>
            <person name="Castelle C.J."/>
            <person name="Singh A."/>
            <person name="Wilkins M.J."/>
            <person name="Williams K.H."/>
            <person name="Banfield J.F."/>
        </authorList>
    </citation>
    <scope>NUCLEOTIDE SEQUENCE [LARGE SCALE GENOMIC DNA]</scope>
</reference>
<dbReference type="Pfam" id="PF06508">
    <property type="entry name" value="QueC"/>
    <property type="match status" value="1"/>
</dbReference>
<keyword evidence="2 10" id="KW-0436">Ligase</keyword>
<dbReference type="PATRIC" id="fig|1618997.3.peg.1231"/>
<dbReference type="PANTHER" id="PTHR42914">
    <property type="entry name" value="7-CYANO-7-DEAZAGUANINE SYNTHASE"/>
    <property type="match status" value="1"/>
</dbReference>
<feature type="binding site" evidence="10">
    <location>
        <position position="213"/>
    </location>
    <ligand>
        <name>Zn(2+)</name>
        <dbReference type="ChEBI" id="CHEBI:29105"/>
    </ligand>
</feature>
<proteinExistence type="inferred from homology"/>
<dbReference type="NCBIfam" id="TIGR00364">
    <property type="entry name" value="7-cyano-7-deazaguanine synthase QueC"/>
    <property type="match status" value="1"/>
</dbReference>
<dbReference type="PIRSF" id="PIRSF006293">
    <property type="entry name" value="ExsB"/>
    <property type="match status" value="1"/>
</dbReference>
<dbReference type="InterPro" id="IPR018317">
    <property type="entry name" value="QueC"/>
</dbReference>